<organism evidence="4 5">
    <name type="scientific">Larinioides sclopetarius</name>
    <dbReference type="NCBI Taxonomy" id="280406"/>
    <lineage>
        <taxon>Eukaryota</taxon>
        <taxon>Metazoa</taxon>
        <taxon>Ecdysozoa</taxon>
        <taxon>Arthropoda</taxon>
        <taxon>Chelicerata</taxon>
        <taxon>Arachnida</taxon>
        <taxon>Araneae</taxon>
        <taxon>Araneomorphae</taxon>
        <taxon>Entelegynae</taxon>
        <taxon>Araneoidea</taxon>
        <taxon>Araneidae</taxon>
        <taxon>Larinioides</taxon>
    </lineage>
</organism>
<comment type="similarity">
    <text evidence="1">In the C-terminal section; belongs to the phosphoglycerate mutase family.</text>
</comment>
<feature type="binding site" evidence="3">
    <location>
        <begin position="41"/>
        <end position="48"/>
    </location>
    <ligand>
        <name>substrate</name>
    </ligand>
</feature>
<dbReference type="SMART" id="SM00855">
    <property type="entry name" value="PGAM"/>
    <property type="match status" value="1"/>
</dbReference>
<dbReference type="PANTHER" id="PTHR10606">
    <property type="entry name" value="6-PHOSPHOFRUCTO-2-KINASE/FRUCTOSE-2,6-BISPHOSPHATASE"/>
    <property type="match status" value="1"/>
</dbReference>
<dbReference type="InterPro" id="IPR029033">
    <property type="entry name" value="His_PPase_superfam"/>
</dbReference>
<proteinExistence type="inferred from homology"/>
<dbReference type="SUPFAM" id="SSF53254">
    <property type="entry name" value="Phosphoglycerate mutase-like"/>
    <property type="match status" value="1"/>
</dbReference>
<dbReference type="InterPro" id="IPR027417">
    <property type="entry name" value="P-loop_NTPase"/>
</dbReference>
<feature type="active site" description="Proton donor/acceptor" evidence="2">
    <location>
        <position position="111"/>
    </location>
</feature>
<sequence length="233" mass="27361">MQIFNAGQKVFVHQHEGHIQSRIAYYLMNIHINPRSIYFTRHGESLFNALGKIGGDSELSERGWEYAKMLSKYIKEQKIPRLRVWTSLLIRTIQTASEINAPQERWKALNEIDAGVYEEMTYEEIKEKYPEEFAAREENKFKYRYPRGESYEDLVSRLEPVIMELERQENVLVVAHQAVLRCLLAYFLDKKSSEIPYIKVPLHTILKLTRAAYGCEIQEIRVPVDAVDDHQLL</sequence>
<evidence type="ECO:0000256" key="3">
    <source>
        <dbReference type="PIRSR" id="PIRSR613078-2"/>
    </source>
</evidence>
<reference evidence="4 5" key="1">
    <citation type="submission" date="2024-04" db="EMBL/GenBank/DDBJ databases">
        <authorList>
            <person name="Rising A."/>
            <person name="Reimegard J."/>
            <person name="Sonavane S."/>
            <person name="Akerstrom W."/>
            <person name="Nylinder S."/>
            <person name="Hedman E."/>
            <person name="Kallberg Y."/>
        </authorList>
    </citation>
    <scope>NUCLEOTIDE SEQUENCE [LARGE SCALE GENOMIC DNA]</scope>
</reference>
<dbReference type="Proteomes" id="UP001497382">
    <property type="component" value="Unassembled WGS sequence"/>
</dbReference>
<dbReference type="GO" id="GO:0005829">
    <property type="term" value="C:cytosol"/>
    <property type="evidence" value="ECO:0007669"/>
    <property type="project" value="TreeGrafter"/>
</dbReference>
<evidence type="ECO:0008006" key="6">
    <source>
        <dbReference type="Google" id="ProtNLM"/>
    </source>
</evidence>
<gene>
    <name evidence="4" type="ORF">LARSCL_LOCUS17215</name>
</gene>
<dbReference type="Pfam" id="PF00300">
    <property type="entry name" value="His_Phos_1"/>
    <property type="match status" value="1"/>
</dbReference>
<dbReference type="PIRSF" id="PIRSF000709">
    <property type="entry name" value="6PFK_2-Ptase"/>
    <property type="match status" value="1"/>
</dbReference>
<dbReference type="GO" id="GO:0004331">
    <property type="term" value="F:fructose-2,6-bisphosphate 2-phosphatase activity"/>
    <property type="evidence" value="ECO:0007669"/>
    <property type="project" value="TreeGrafter"/>
</dbReference>
<dbReference type="CDD" id="cd07067">
    <property type="entry name" value="HP_PGM_like"/>
    <property type="match status" value="1"/>
</dbReference>
<feature type="active site" description="Tele-phosphohistidine intermediate" evidence="2">
    <location>
        <position position="42"/>
    </location>
</feature>
<feature type="binding site" evidence="3">
    <location>
        <position position="91"/>
    </location>
    <ligand>
        <name>substrate</name>
    </ligand>
</feature>
<dbReference type="InterPro" id="IPR013078">
    <property type="entry name" value="His_Pase_superF_clade-1"/>
</dbReference>
<keyword evidence="5" id="KW-1185">Reference proteome</keyword>
<dbReference type="EMBL" id="CAXIEN010000290">
    <property type="protein sequence ID" value="CAL1291665.1"/>
    <property type="molecule type" value="Genomic_DNA"/>
</dbReference>
<evidence type="ECO:0000256" key="1">
    <source>
        <dbReference type="ARBA" id="ARBA00008408"/>
    </source>
</evidence>
<comment type="caution">
    <text evidence="4">The sequence shown here is derived from an EMBL/GenBank/DDBJ whole genome shotgun (WGS) entry which is preliminary data.</text>
</comment>
<accession>A0AAV2B719</accession>
<dbReference type="AlphaFoldDB" id="A0AAV2B719"/>
<dbReference type="PRINTS" id="PR00991">
    <property type="entry name" value="6PFRUCTKNASE"/>
</dbReference>
<dbReference type="PANTHER" id="PTHR10606:SF44">
    <property type="entry name" value="6-PHOSPHOFRUCTO 2-KINASE_FRUCTOSE 2,6-BISPHOSPHATASE LONG FORM"/>
    <property type="match status" value="1"/>
</dbReference>
<dbReference type="Gene3D" id="3.40.50.1240">
    <property type="entry name" value="Phosphoglycerate mutase-like"/>
    <property type="match status" value="1"/>
</dbReference>
<evidence type="ECO:0000313" key="4">
    <source>
        <dbReference type="EMBL" id="CAL1291665.1"/>
    </source>
</evidence>
<name>A0AAV2B719_9ARAC</name>
<evidence type="ECO:0000313" key="5">
    <source>
        <dbReference type="Proteomes" id="UP001497382"/>
    </source>
</evidence>
<dbReference type="FunFam" id="3.40.50.1240:FF:000001">
    <property type="entry name" value="6-phosphofructo-2-kinase/fructose-2, 6-bisphosphatase 3 isoform 2"/>
    <property type="match status" value="1"/>
</dbReference>
<dbReference type="GO" id="GO:0005524">
    <property type="term" value="F:ATP binding"/>
    <property type="evidence" value="ECO:0007669"/>
    <property type="project" value="InterPro"/>
</dbReference>
<protein>
    <recommendedName>
        <fullName evidence="6">6-phosphofructo-2-kinase</fullName>
    </recommendedName>
</protein>
<dbReference type="Gene3D" id="3.40.50.300">
    <property type="entry name" value="P-loop containing nucleotide triphosphate hydrolases"/>
    <property type="match status" value="1"/>
</dbReference>
<evidence type="ECO:0000256" key="2">
    <source>
        <dbReference type="PIRSR" id="PIRSR613078-1"/>
    </source>
</evidence>
<dbReference type="InterPro" id="IPR003094">
    <property type="entry name" value="6Pfruct_kin"/>
</dbReference>
<dbReference type="GO" id="GO:0006003">
    <property type="term" value="P:fructose 2,6-bisphosphate metabolic process"/>
    <property type="evidence" value="ECO:0007669"/>
    <property type="project" value="InterPro"/>
</dbReference>
<dbReference type="GO" id="GO:0003873">
    <property type="term" value="F:6-phosphofructo-2-kinase activity"/>
    <property type="evidence" value="ECO:0007669"/>
    <property type="project" value="TreeGrafter"/>
</dbReference>